<accession>A0ACA9M2D1</accession>
<keyword evidence="2" id="KW-1185">Reference proteome</keyword>
<dbReference type="Proteomes" id="UP000789920">
    <property type="component" value="Unassembled WGS sequence"/>
</dbReference>
<evidence type="ECO:0000313" key="1">
    <source>
        <dbReference type="EMBL" id="CAG8563835.1"/>
    </source>
</evidence>
<organism evidence="1 2">
    <name type="scientific">Racocetra persica</name>
    <dbReference type="NCBI Taxonomy" id="160502"/>
    <lineage>
        <taxon>Eukaryota</taxon>
        <taxon>Fungi</taxon>
        <taxon>Fungi incertae sedis</taxon>
        <taxon>Mucoromycota</taxon>
        <taxon>Glomeromycotina</taxon>
        <taxon>Glomeromycetes</taxon>
        <taxon>Diversisporales</taxon>
        <taxon>Gigasporaceae</taxon>
        <taxon>Racocetra</taxon>
    </lineage>
</organism>
<gene>
    <name evidence="1" type="ORF">RPERSI_LOCUS4479</name>
</gene>
<evidence type="ECO:0000313" key="2">
    <source>
        <dbReference type="Proteomes" id="UP000789920"/>
    </source>
</evidence>
<proteinExistence type="predicted"/>
<dbReference type="EMBL" id="CAJVQC010006158">
    <property type="protein sequence ID" value="CAG8563835.1"/>
    <property type="molecule type" value="Genomic_DNA"/>
</dbReference>
<reference evidence="1" key="1">
    <citation type="submission" date="2021-06" db="EMBL/GenBank/DDBJ databases">
        <authorList>
            <person name="Kallberg Y."/>
            <person name="Tangrot J."/>
            <person name="Rosling A."/>
        </authorList>
    </citation>
    <scope>NUCLEOTIDE SEQUENCE</scope>
    <source>
        <strain evidence="1">MA461A</strain>
    </source>
</reference>
<sequence>MDLNDSYCNNSPESQDLLQDTFDSNIASSSTGVTSFSLVTRNRKPSVVTLYFPKKNTTDINSPVICVICKNEFSKKTSTGTLCKHLDTQHPGGVRFNTLLAEWIVSDTLLFSTVESKALIALLHFLNATLELLSRETIKSIIQNSFISMRSDVQALFRQIFIDMCILLHPHNGEDIETKLESILATFNITTKIICATTDSGSNVISAIHLLNMHLSMQNFYFYSRCCLAHVLYLIVMAGMTPIKTSIEKVYRFVKAITSSSTITQDFKKIGQLVDEDEVVRKIPQDISTRWNSTYLILSVYTSMPTTIAAIMRHHNNLVYYKLTLQEDSDLQVVTRFLQPFYEVTNILSGSTYVTLGLSIVLIDDIVDVITSYIQDSSSPLFLKTAATQMLEKLNQYIVYIYDKAAFIASVLDPRIKLELMPVNMNTPENRDFFNHIFQDYLMPELNANMVSNTKKLSNSMTYMEQVAQKQRRANVLSSSSPTDELSQYLSKATLPMSINPLEWWKLNSFHFPGMSQMAKDFLAIQAMSVPFEQIFSKAGDTVWAKRVRLSEKSV</sequence>
<name>A0ACA9M2D1_9GLOM</name>
<protein>
    <submittedName>
        <fullName evidence="1">35654_t:CDS:1</fullName>
    </submittedName>
</protein>
<comment type="caution">
    <text evidence="1">The sequence shown here is derived from an EMBL/GenBank/DDBJ whole genome shotgun (WGS) entry which is preliminary data.</text>
</comment>